<dbReference type="InterPro" id="IPR039718">
    <property type="entry name" value="Rrm1"/>
</dbReference>
<protein>
    <submittedName>
        <fullName evidence="3">Ribonucleotide reductase</fullName>
    </submittedName>
</protein>
<comment type="similarity">
    <text evidence="1">Belongs to the ribonucleoside diphosphate reductase large chain family.</text>
</comment>
<dbReference type="SUPFAM" id="SSF51998">
    <property type="entry name" value="PFL-like glycyl radical enzymes"/>
    <property type="match status" value="1"/>
</dbReference>
<keyword evidence="4" id="KW-1185">Reference proteome</keyword>
<evidence type="ECO:0000313" key="4">
    <source>
        <dbReference type="Proteomes" id="UP000018949"/>
    </source>
</evidence>
<dbReference type="eggNOG" id="COG0209">
    <property type="taxonomic scope" value="Bacteria"/>
</dbReference>
<organism evidence="3 4">
    <name type="scientific">Mesobacillus boroniphilus JCM 21738</name>
    <dbReference type="NCBI Taxonomy" id="1294265"/>
    <lineage>
        <taxon>Bacteria</taxon>
        <taxon>Bacillati</taxon>
        <taxon>Bacillota</taxon>
        <taxon>Bacilli</taxon>
        <taxon>Bacillales</taxon>
        <taxon>Bacillaceae</taxon>
        <taxon>Mesobacillus</taxon>
    </lineage>
</organism>
<name>W4RTH6_9BACI</name>
<dbReference type="Proteomes" id="UP000018949">
    <property type="component" value="Unassembled WGS sequence"/>
</dbReference>
<dbReference type="AlphaFoldDB" id="W4RTH6"/>
<dbReference type="GO" id="GO:0009263">
    <property type="term" value="P:deoxyribonucleotide biosynthetic process"/>
    <property type="evidence" value="ECO:0007669"/>
    <property type="project" value="TreeGrafter"/>
</dbReference>
<evidence type="ECO:0000313" key="3">
    <source>
        <dbReference type="EMBL" id="GAE47178.1"/>
    </source>
</evidence>
<dbReference type="InterPro" id="IPR000788">
    <property type="entry name" value="RNR_lg_C"/>
</dbReference>
<dbReference type="Gene3D" id="1.10.1650.20">
    <property type="match status" value="1"/>
</dbReference>
<dbReference type="Gene3D" id="3.20.70.20">
    <property type="match status" value="1"/>
</dbReference>
<proteinExistence type="inferred from homology"/>
<dbReference type="PANTHER" id="PTHR11573">
    <property type="entry name" value="RIBONUCLEOSIDE-DIPHOSPHATE REDUCTASE LARGE CHAIN"/>
    <property type="match status" value="1"/>
</dbReference>
<dbReference type="GO" id="GO:0005971">
    <property type="term" value="C:ribonucleoside-diphosphate reductase complex"/>
    <property type="evidence" value="ECO:0007669"/>
    <property type="project" value="TreeGrafter"/>
</dbReference>
<reference evidence="3 4" key="1">
    <citation type="submission" date="2013-12" db="EMBL/GenBank/DDBJ databases">
        <title>NBRP : Genome information of microbial organism related human and environment.</title>
        <authorList>
            <person name="Hattori M."/>
            <person name="Oshima K."/>
            <person name="Inaba H."/>
            <person name="Suda W."/>
            <person name="Sakamoto M."/>
            <person name="Iino T."/>
            <person name="Kitahara M."/>
            <person name="Oshida Y."/>
            <person name="Iida T."/>
            <person name="Kudo T."/>
            <person name="Itoh T."/>
            <person name="Ahmed I."/>
            <person name="Ohkuma M."/>
        </authorList>
    </citation>
    <scope>NUCLEOTIDE SEQUENCE [LARGE SCALE GENOMIC DNA]</scope>
    <source>
        <strain evidence="3 4">JCM 21738</strain>
    </source>
</reference>
<dbReference type="EMBL" id="BAUW01000066">
    <property type="protein sequence ID" value="GAE47178.1"/>
    <property type="molecule type" value="Genomic_DNA"/>
</dbReference>
<comment type="caution">
    <text evidence="3">The sequence shown here is derived from an EMBL/GenBank/DDBJ whole genome shotgun (WGS) entry which is preliminary data.</text>
</comment>
<sequence>MTVATPTLANAGKSYGQLSSCFIDTIADDLRSIYDSNTDISTLSKNGGGIGVYLGKIRSRGSDIKGFKGVSSGVIPWMKQLNNTAVSVDQLGQRQGAIAVYLDVWHKDIFPFLDAKLNNGDERQRTHDLFTGICIPDLFMEQVEKRGDWYLFDPHEVRSVMGFSLEDYFDEEKGAGSFREKYWACVNHPDLSHELVPAIEIFKSIMISQLETGTPYMFYRDQVNRLNANHHKDDLLQQSLYRDHTEYEPYPS</sequence>
<dbReference type="GO" id="GO:0004748">
    <property type="term" value="F:ribonucleoside-diphosphate reductase activity, thioredoxin disulfide as acceptor"/>
    <property type="evidence" value="ECO:0007669"/>
    <property type="project" value="TreeGrafter"/>
</dbReference>
<gene>
    <name evidence="3" type="ORF">JCM21738_4132</name>
</gene>
<accession>W4RTH6</accession>
<feature type="domain" description="Ribonucleotide reductase large subunit C-terminal" evidence="2">
    <location>
        <begin position="19"/>
        <end position="232"/>
    </location>
</feature>
<evidence type="ECO:0000259" key="2">
    <source>
        <dbReference type="Pfam" id="PF02867"/>
    </source>
</evidence>
<dbReference type="GO" id="GO:0005524">
    <property type="term" value="F:ATP binding"/>
    <property type="evidence" value="ECO:0007669"/>
    <property type="project" value="TreeGrafter"/>
</dbReference>
<evidence type="ECO:0000256" key="1">
    <source>
        <dbReference type="ARBA" id="ARBA00010406"/>
    </source>
</evidence>
<dbReference type="PANTHER" id="PTHR11573:SF6">
    <property type="entry name" value="RIBONUCLEOSIDE-DIPHOSPHATE REDUCTASE LARGE SUBUNIT"/>
    <property type="match status" value="1"/>
</dbReference>
<dbReference type="Pfam" id="PF02867">
    <property type="entry name" value="Ribonuc_red_lgC"/>
    <property type="match status" value="1"/>
</dbReference>